<dbReference type="EMBL" id="OFSQ01000029">
    <property type="protein sequence ID" value="SOY57815.1"/>
    <property type="molecule type" value="Genomic_DNA"/>
</dbReference>
<gene>
    <name evidence="5" type="ORF">CBM2587_B10186</name>
</gene>
<evidence type="ECO:0000256" key="3">
    <source>
        <dbReference type="SAM" id="SignalP"/>
    </source>
</evidence>
<comment type="caution">
    <text evidence="5">The sequence shown here is derived from an EMBL/GenBank/DDBJ whole genome shotgun (WGS) entry which is preliminary data.</text>
</comment>
<evidence type="ECO:0000256" key="2">
    <source>
        <dbReference type="ARBA" id="ARBA00022729"/>
    </source>
</evidence>
<feature type="domain" description="Leucine-binding protein" evidence="4">
    <location>
        <begin position="43"/>
        <end position="381"/>
    </location>
</feature>
<accession>A0A975X4E5</accession>
<dbReference type="AlphaFoldDB" id="A0A975X4E5"/>
<evidence type="ECO:0000313" key="5">
    <source>
        <dbReference type="EMBL" id="SOY57815.1"/>
    </source>
</evidence>
<evidence type="ECO:0000259" key="4">
    <source>
        <dbReference type="Pfam" id="PF13458"/>
    </source>
</evidence>
<dbReference type="InterPro" id="IPR028081">
    <property type="entry name" value="Leu-bd"/>
</dbReference>
<evidence type="ECO:0000313" key="6">
    <source>
        <dbReference type="Proteomes" id="UP000256780"/>
    </source>
</evidence>
<dbReference type="RefSeq" id="WP_116357954.1">
    <property type="nucleotide sequence ID" value="NZ_LT976854.1"/>
</dbReference>
<name>A0A975X4E5_9BURK</name>
<dbReference type="InterPro" id="IPR051010">
    <property type="entry name" value="BCAA_transport"/>
</dbReference>
<dbReference type="OrthoDB" id="8887944at2"/>
<dbReference type="Pfam" id="PF13458">
    <property type="entry name" value="Peripla_BP_6"/>
    <property type="match status" value="1"/>
</dbReference>
<dbReference type="SUPFAM" id="SSF53822">
    <property type="entry name" value="Periplasmic binding protein-like I"/>
    <property type="match status" value="1"/>
</dbReference>
<dbReference type="PANTHER" id="PTHR30483:SF6">
    <property type="entry name" value="PERIPLASMIC BINDING PROTEIN OF ABC TRANSPORTER FOR NATURAL AMINO ACIDS"/>
    <property type="match status" value="1"/>
</dbReference>
<dbReference type="CDD" id="cd06327">
    <property type="entry name" value="PBP1_SBP-like"/>
    <property type="match status" value="1"/>
</dbReference>
<dbReference type="PANTHER" id="PTHR30483">
    <property type="entry name" value="LEUCINE-SPECIFIC-BINDING PROTEIN"/>
    <property type="match status" value="1"/>
</dbReference>
<protein>
    <submittedName>
        <fullName evidence="5">Extracellular ligand-binding receptor</fullName>
    </submittedName>
</protein>
<evidence type="ECO:0000256" key="1">
    <source>
        <dbReference type="ARBA" id="ARBA00010062"/>
    </source>
</evidence>
<dbReference type="Proteomes" id="UP000256780">
    <property type="component" value="Chromosome CBM2587_b"/>
</dbReference>
<sequence>MQRQWQSLARARRLAAKWLAACARIAAWSALVLAAQPARAAETVKIGLILDMSGVYADISGKGSATAAQLAIADFGGKVLGRNVELLVADHQGRADIAASKAREWFDVRKVDAIHDVTGSSTALAVLNVAREKGKVLVLSGPASDRLTGDLCSATSVHYAYDSYALANSVARTVARNGGKRWYFITADYAGGHDIVNAARTALAQEGGSVAGEVRHPLGASDFSSAVVRAQGSDAGVIGLASFGGDLVNVIKSAREFGVRAGGRQQLASLLMYINDVHAIGLQTAQGMVLSEAFYWDMNAETRAFSRRYFDKVRAMPNMSQAAVYSSVQHYLKAVKAAGSTDAAAVMRKMRELPVVDFYTKNGRIRDDGLMVHDMYLFEVKRPSESKYPWDYYKLIATIPGDKAFKPLAQSGCPLVRQ</sequence>
<reference evidence="5 6" key="1">
    <citation type="submission" date="2018-01" db="EMBL/GenBank/DDBJ databases">
        <authorList>
            <person name="Clerissi C."/>
        </authorList>
    </citation>
    <scope>NUCLEOTIDE SEQUENCE [LARGE SCALE GENOMIC DNA]</scope>
    <source>
        <strain evidence="5">Cupriavidus sp. LMG 19464</strain>
    </source>
</reference>
<feature type="signal peptide" evidence="3">
    <location>
        <begin position="1"/>
        <end position="40"/>
    </location>
</feature>
<comment type="similarity">
    <text evidence="1">Belongs to the leucine-binding protein family.</text>
</comment>
<organism evidence="5 6">
    <name type="scientific">Cupriavidus taiwanensis</name>
    <dbReference type="NCBI Taxonomy" id="164546"/>
    <lineage>
        <taxon>Bacteria</taxon>
        <taxon>Pseudomonadati</taxon>
        <taxon>Pseudomonadota</taxon>
        <taxon>Betaproteobacteria</taxon>
        <taxon>Burkholderiales</taxon>
        <taxon>Burkholderiaceae</taxon>
        <taxon>Cupriavidus</taxon>
    </lineage>
</organism>
<keyword evidence="5" id="KW-0675">Receptor</keyword>
<proteinExistence type="inferred from homology"/>
<keyword evidence="2 3" id="KW-0732">Signal</keyword>
<feature type="chain" id="PRO_5037041130" evidence="3">
    <location>
        <begin position="41"/>
        <end position="418"/>
    </location>
</feature>
<dbReference type="Gene3D" id="3.40.50.2300">
    <property type="match status" value="2"/>
</dbReference>
<dbReference type="InterPro" id="IPR028082">
    <property type="entry name" value="Peripla_BP_I"/>
</dbReference>